<name>A0A813MJ14_ADIRI</name>
<dbReference type="EMBL" id="CAJNOJ010000002">
    <property type="protein sequence ID" value="CAF0725452.1"/>
    <property type="molecule type" value="Genomic_DNA"/>
</dbReference>
<evidence type="ECO:0000313" key="1">
    <source>
        <dbReference type="EMBL" id="CAF0725452.1"/>
    </source>
</evidence>
<comment type="caution">
    <text evidence="1">The sequence shown here is derived from an EMBL/GenBank/DDBJ whole genome shotgun (WGS) entry which is preliminary data.</text>
</comment>
<dbReference type="AlphaFoldDB" id="A0A813MJ14"/>
<gene>
    <name evidence="1" type="ORF">EDS130_LOCUS650</name>
</gene>
<sequence>MSAEKRYRARQTAKIIYPPLSSIPDESSKWSLRPDGRELYESVRMDPELNQKENNNSHERHPMQYEDGTLTVLSQCSTHYDHVFRL</sequence>
<proteinExistence type="predicted"/>
<dbReference type="Proteomes" id="UP000663852">
    <property type="component" value="Unassembled WGS sequence"/>
</dbReference>
<evidence type="ECO:0000313" key="2">
    <source>
        <dbReference type="Proteomes" id="UP000663852"/>
    </source>
</evidence>
<reference evidence="1" key="1">
    <citation type="submission" date="2021-02" db="EMBL/GenBank/DDBJ databases">
        <authorList>
            <person name="Nowell W R."/>
        </authorList>
    </citation>
    <scope>NUCLEOTIDE SEQUENCE</scope>
</reference>
<accession>A0A813MJ14</accession>
<organism evidence="1 2">
    <name type="scientific">Adineta ricciae</name>
    <name type="common">Rotifer</name>
    <dbReference type="NCBI Taxonomy" id="249248"/>
    <lineage>
        <taxon>Eukaryota</taxon>
        <taxon>Metazoa</taxon>
        <taxon>Spiralia</taxon>
        <taxon>Gnathifera</taxon>
        <taxon>Rotifera</taxon>
        <taxon>Eurotatoria</taxon>
        <taxon>Bdelloidea</taxon>
        <taxon>Adinetida</taxon>
        <taxon>Adinetidae</taxon>
        <taxon>Adineta</taxon>
    </lineage>
</organism>
<protein>
    <submittedName>
        <fullName evidence="1">Uncharacterized protein</fullName>
    </submittedName>
</protein>